<name>A0AAD8J5R4_9APIA</name>
<evidence type="ECO:0000313" key="3">
    <source>
        <dbReference type="Proteomes" id="UP001237642"/>
    </source>
</evidence>
<dbReference type="Proteomes" id="UP001237642">
    <property type="component" value="Unassembled WGS sequence"/>
</dbReference>
<dbReference type="GO" id="GO:0003676">
    <property type="term" value="F:nucleic acid binding"/>
    <property type="evidence" value="ECO:0007669"/>
    <property type="project" value="InterPro"/>
</dbReference>
<dbReference type="AlphaFoldDB" id="A0AAD8J5R4"/>
<feature type="domain" description="RNase H type-1" evidence="1">
    <location>
        <begin position="32"/>
        <end position="120"/>
    </location>
</feature>
<dbReference type="GO" id="GO:0004523">
    <property type="term" value="F:RNA-DNA hybrid ribonuclease activity"/>
    <property type="evidence" value="ECO:0007669"/>
    <property type="project" value="InterPro"/>
</dbReference>
<proteinExistence type="predicted"/>
<gene>
    <name evidence="2" type="ORF">POM88_006911</name>
</gene>
<keyword evidence="3" id="KW-1185">Reference proteome</keyword>
<dbReference type="InterPro" id="IPR053151">
    <property type="entry name" value="RNase_H-like"/>
</dbReference>
<reference evidence="2" key="2">
    <citation type="submission" date="2023-05" db="EMBL/GenBank/DDBJ databases">
        <authorList>
            <person name="Schelkunov M.I."/>
        </authorList>
    </citation>
    <scope>NUCLEOTIDE SEQUENCE</scope>
    <source>
        <strain evidence="2">Hsosn_3</strain>
        <tissue evidence="2">Leaf</tissue>
    </source>
</reference>
<dbReference type="PANTHER" id="PTHR47723">
    <property type="entry name" value="OS05G0353850 PROTEIN"/>
    <property type="match status" value="1"/>
</dbReference>
<reference evidence="2" key="1">
    <citation type="submission" date="2023-02" db="EMBL/GenBank/DDBJ databases">
        <title>Genome of toxic invasive species Heracleum sosnowskyi carries increased number of genes despite the absence of recent whole-genome duplications.</title>
        <authorList>
            <person name="Schelkunov M."/>
            <person name="Shtratnikova V."/>
            <person name="Makarenko M."/>
            <person name="Klepikova A."/>
            <person name="Omelchenko D."/>
            <person name="Novikova G."/>
            <person name="Obukhova E."/>
            <person name="Bogdanov V."/>
            <person name="Penin A."/>
            <person name="Logacheva M."/>
        </authorList>
    </citation>
    <scope>NUCLEOTIDE SEQUENCE</scope>
    <source>
        <strain evidence="2">Hsosn_3</strain>
        <tissue evidence="2">Leaf</tissue>
    </source>
</reference>
<dbReference type="Pfam" id="PF13456">
    <property type="entry name" value="RVT_3"/>
    <property type="match status" value="1"/>
</dbReference>
<dbReference type="InterPro" id="IPR002156">
    <property type="entry name" value="RNaseH_domain"/>
</dbReference>
<organism evidence="2 3">
    <name type="scientific">Heracleum sosnowskyi</name>
    <dbReference type="NCBI Taxonomy" id="360622"/>
    <lineage>
        <taxon>Eukaryota</taxon>
        <taxon>Viridiplantae</taxon>
        <taxon>Streptophyta</taxon>
        <taxon>Embryophyta</taxon>
        <taxon>Tracheophyta</taxon>
        <taxon>Spermatophyta</taxon>
        <taxon>Magnoliopsida</taxon>
        <taxon>eudicotyledons</taxon>
        <taxon>Gunneridae</taxon>
        <taxon>Pentapetalae</taxon>
        <taxon>asterids</taxon>
        <taxon>campanulids</taxon>
        <taxon>Apiales</taxon>
        <taxon>Apiaceae</taxon>
        <taxon>Apioideae</taxon>
        <taxon>apioid superclade</taxon>
        <taxon>Tordylieae</taxon>
        <taxon>Tordyliinae</taxon>
        <taxon>Heracleum</taxon>
    </lineage>
</organism>
<dbReference type="EMBL" id="JAUIZM010000002">
    <property type="protein sequence ID" value="KAK1397048.1"/>
    <property type="molecule type" value="Genomic_DNA"/>
</dbReference>
<dbReference type="PANTHER" id="PTHR47723:SF19">
    <property type="entry name" value="POLYNUCLEOTIDYL TRANSFERASE, RIBONUCLEASE H-LIKE SUPERFAMILY PROTEIN"/>
    <property type="match status" value="1"/>
</dbReference>
<evidence type="ECO:0000259" key="1">
    <source>
        <dbReference type="Pfam" id="PF13456"/>
    </source>
</evidence>
<evidence type="ECO:0000313" key="2">
    <source>
        <dbReference type="EMBL" id="KAK1397048.1"/>
    </source>
</evidence>
<comment type="caution">
    <text evidence="2">The sequence shown here is derived from an EMBL/GenBank/DDBJ whole genome shotgun (WGS) entry which is preliminary data.</text>
</comment>
<accession>A0AAD8J5R4</accession>
<sequence>MNNVWFPPPQNVVKINVHGVIDEIPWANGNTNGVGIIVRDHNSRFLWGIMAPMHGLEGFQSQIWAIHLAMKITFQRQIPHVHIQSDNMIAFDMFVDQDEEELEEEGLTVVVQQINILFTEYNKPRQNLASQKSCKVYSVFTTRNRAPSYMAEFAFRNCSGLVEVPTPFGDLYEILDLDHGLGPNLPAFDIQIWTG</sequence>
<protein>
    <recommendedName>
        <fullName evidence="1">RNase H type-1 domain-containing protein</fullName>
    </recommendedName>
</protein>